<dbReference type="InterPro" id="IPR019775">
    <property type="entry name" value="WD40_repeat_CS"/>
</dbReference>
<dbReference type="InterPro" id="IPR028598">
    <property type="entry name" value="BOP1/Erb1"/>
</dbReference>
<evidence type="ECO:0000256" key="3">
    <source>
        <dbReference type="ARBA" id="ARBA00022574"/>
    </source>
</evidence>
<reference evidence="10 11" key="1">
    <citation type="journal article" date="2018" name="Nat. Ecol. Evol.">
        <title>Pezizomycetes genomes reveal the molecular basis of ectomycorrhizal truffle lifestyle.</title>
        <authorList>
            <person name="Murat C."/>
            <person name="Payen T."/>
            <person name="Noel B."/>
            <person name="Kuo A."/>
            <person name="Morin E."/>
            <person name="Chen J."/>
            <person name="Kohler A."/>
            <person name="Krizsan K."/>
            <person name="Balestrini R."/>
            <person name="Da Silva C."/>
            <person name="Montanini B."/>
            <person name="Hainaut M."/>
            <person name="Levati E."/>
            <person name="Barry K.W."/>
            <person name="Belfiori B."/>
            <person name="Cichocki N."/>
            <person name="Clum A."/>
            <person name="Dockter R.B."/>
            <person name="Fauchery L."/>
            <person name="Guy J."/>
            <person name="Iotti M."/>
            <person name="Le Tacon F."/>
            <person name="Lindquist E.A."/>
            <person name="Lipzen A."/>
            <person name="Malagnac F."/>
            <person name="Mello A."/>
            <person name="Molinier V."/>
            <person name="Miyauchi S."/>
            <person name="Poulain J."/>
            <person name="Riccioni C."/>
            <person name="Rubini A."/>
            <person name="Sitrit Y."/>
            <person name="Splivallo R."/>
            <person name="Traeger S."/>
            <person name="Wang M."/>
            <person name="Zifcakova L."/>
            <person name="Wipf D."/>
            <person name="Zambonelli A."/>
            <person name="Paolocci F."/>
            <person name="Nowrousian M."/>
            <person name="Ottonello S."/>
            <person name="Baldrian P."/>
            <person name="Spatafora J.W."/>
            <person name="Henrissat B."/>
            <person name="Nagy L.G."/>
            <person name="Aury J.M."/>
            <person name="Wincker P."/>
            <person name="Grigoriev I.V."/>
            <person name="Bonfante P."/>
            <person name="Martin F.M."/>
        </authorList>
    </citation>
    <scope>NUCLEOTIDE SEQUENCE [LARGE SCALE GENOMIC DNA]</scope>
    <source>
        <strain evidence="10 11">ATCC MYA-4762</strain>
    </source>
</reference>
<comment type="similarity">
    <text evidence="6">Belongs to the WD repeat BOP1/ERB1 family.</text>
</comment>
<comment type="subcellular location">
    <subcellularLocation>
        <location evidence="6">Nucleus</location>
        <location evidence="6">Nucleolus</location>
    </subcellularLocation>
    <subcellularLocation>
        <location evidence="6">Nucleus</location>
        <location evidence="6">Nucleoplasm</location>
    </subcellularLocation>
</comment>
<dbReference type="GO" id="GO:0043021">
    <property type="term" value="F:ribonucleoprotein complex binding"/>
    <property type="evidence" value="ECO:0007669"/>
    <property type="project" value="UniProtKB-UniRule"/>
</dbReference>
<dbReference type="FunFam" id="2.130.10.10:FF:000061">
    <property type="entry name" value="Ribosome biogenesis protein BOP1 homolog"/>
    <property type="match status" value="1"/>
</dbReference>
<dbReference type="Gene3D" id="2.130.10.10">
    <property type="entry name" value="YVTN repeat-like/Quinoprotein amine dehydrogenase"/>
    <property type="match status" value="1"/>
</dbReference>
<evidence type="ECO:0000256" key="6">
    <source>
        <dbReference type="HAMAP-Rule" id="MF_03027"/>
    </source>
</evidence>
<feature type="region of interest" description="Disordered" evidence="8">
    <location>
        <begin position="30"/>
        <end position="130"/>
    </location>
</feature>
<dbReference type="Proteomes" id="UP000267821">
    <property type="component" value="Unassembled WGS sequence"/>
</dbReference>
<dbReference type="FunCoup" id="A0A3N4LYE0">
    <property type="interactions" value="1015"/>
</dbReference>
<dbReference type="PROSITE" id="PS00678">
    <property type="entry name" value="WD_REPEATS_1"/>
    <property type="match status" value="1"/>
</dbReference>
<dbReference type="PROSITE" id="PS50294">
    <property type="entry name" value="WD_REPEATS_REGION"/>
    <property type="match status" value="1"/>
</dbReference>
<dbReference type="InterPro" id="IPR015943">
    <property type="entry name" value="WD40/YVTN_repeat-like_dom_sf"/>
</dbReference>
<feature type="repeat" description="WD" evidence="7">
    <location>
        <begin position="785"/>
        <end position="810"/>
    </location>
</feature>
<dbReference type="SMART" id="SM01035">
    <property type="entry name" value="BOP1NT"/>
    <property type="match status" value="1"/>
</dbReference>
<keyword evidence="5 6" id="KW-0539">Nucleus</keyword>
<keyword evidence="3 7" id="KW-0853">WD repeat</keyword>
<evidence type="ECO:0000256" key="1">
    <source>
        <dbReference type="ARBA" id="ARBA00022517"/>
    </source>
</evidence>
<keyword evidence="11" id="KW-1185">Reference proteome</keyword>
<name>A0A3N4LYE0_9PEZI</name>
<comment type="subunit">
    <text evidence="6">Component of the NOP7 complex, composed of ERB1, NOP7 and YTM1. Within the NOP7 complex ERB1 appears to interact directly with NOP7 and YTM1. The NOP7 complex also associates with the 66S pre-ribosome.</text>
</comment>
<keyword evidence="1 6" id="KW-0690">Ribosome biogenesis</keyword>
<dbReference type="SUPFAM" id="SSF50978">
    <property type="entry name" value="WD40 repeat-like"/>
    <property type="match status" value="1"/>
</dbReference>
<dbReference type="STRING" id="1051890.A0A3N4LYE0"/>
<evidence type="ECO:0000259" key="9">
    <source>
        <dbReference type="SMART" id="SM01035"/>
    </source>
</evidence>
<evidence type="ECO:0000313" key="10">
    <source>
        <dbReference type="EMBL" id="RPB27907.1"/>
    </source>
</evidence>
<dbReference type="GO" id="GO:0000466">
    <property type="term" value="P:maturation of 5.8S rRNA from tricistronic rRNA transcript (SSU-rRNA, 5.8S rRNA, LSU-rRNA)"/>
    <property type="evidence" value="ECO:0007669"/>
    <property type="project" value="UniProtKB-UniRule"/>
</dbReference>
<dbReference type="InParanoid" id="A0A3N4LYE0"/>
<dbReference type="GO" id="GO:0005654">
    <property type="term" value="C:nucleoplasm"/>
    <property type="evidence" value="ECO:0007669"/>
    <property type="project" value="UniProtKB-SubCell"/>
</dbReference>
<keyword evidence="4" id="KW-0677">Repeat</keyword>
<dbReference type="EMBL" id="ML121530">
    <property type="protein sequence ID" value="RPB27907.1"/>
    <property type="molecule type" value="Genomic_DNA"/>
</dbReference>
<dbReference type="OrthoDB" id="5571054at2759"/>
<dbReference type="HAMAP" id="MF_03027">
    <property type="entry name" value="BOP1"/>
    <property type="match status" value="1"/>
</dbReference>
<dbReference type="InterPro" id="IPR012953">
    <property type="entry name" value="BOP1_N_dom"/>
</dbReference>
<evidence type="ECO:0000256" key="8">
    <source>
        <dbReference type="SAM" id="MobiDB-lite"/>
    </source>
</evidence>
<dbReference type="InterPro" id="IPR001680">
    <property type="entry name" value="WD40_rpt"/>
</dbReference>
<evidence type="ECO:0000313" key="11">
    <source>
        <dbReference type="Proteomes" id="UP000267821"/>
    </source>
</evidence>
<protein>
    <recommendedName>
        <fullName evidence="6">Ribosome biogenesis protein ERB1</fullName>
    </recommendedName>
    <alternativeName>
        <fullName evidence="6">Eukaryotic ribosome biogenesis protein 1</fullName>
    </alternativeName>
</protein>
<dbReference type="PANTHER" id="PTHR17605:SF0">
    <property type="entry name" value="RIBOSOME BIOGENESIS PROTEIN BOP1"/>
    <property type="match status" value="1"/>
</dbReference>
<dbReference type="AlphaFoldDB" id="A0A3N4LYE0"/>
<dbReference type="Pfam" id="PF00400">
    <property type="entry name" value="WD40"/>
    <property type="match status" value="4"/>
</dbReference>
<gene>
    <name evidence="6" type="primary">ERB1</name>
    <name evidence="10" type="ORF">L211DRAFT_833904</name>
</gene>
<proteinExistence type="inferred from homology"/>
<feature type="domain" description="BOP1 N-terminal" evidence="9">
    <location>
        <begin position="191"/>
        <end position="449"/>
    </location>
</feature>
<evidence type="ECO:0000256" key="5">
    <source>
        <dbReference type="ARBA" id="ARBA00023242"/>
    </source>
</evidence>
<comment type="function">
    <text evidence="6">Component of the NOP7 complex, which is required for maturation of the 25S and 5.8S ribosomal RNAs and formation of the 60S ribosome.</text>
</comment>
<dbReference type="SMART" id="SM00320">
    <property type="entry name" value="WD40"/>
    <property type="match status" value="5"/>
</dbReference>
<sequence length="810" mass="90926">MASRNVNRKRKIPLEVEEIEGSLENFVQNGAADIGSDNEDDELAFLKKGGLLDARQSDDEDGGSEDDHQKEDEDEDEEEEDESEYDSDDYSGEDEAEEEDIDSDEIPSDDEGSTAVTKEMKNASIKVTEGEEEIAHYSDLDEDLPPGTRVVMDSTGNPRYLYPEIVPNYDSDDTDAGKEENAIGNIPLSTYNLFPHIGYNINGNKIMRPAAGKALDELLDSIELPKGWTGLVDKNTGKELKLSDEELRIVSQIQRGRVADELEEKDLEYAPTVAWFSSKTEIMPLSSAPEPKRRFVPSKHEAKRVMKIVRAIREGRIVPNKPQEDTKPKYFDIWADEAPARIDKMALPAPKLPPPTHAESYHPPLEYLPTPEEAEKWKDQDLEERDRDYLPKNYNSLRVVPGYDRFVKERFERCLDLYLAPRVRRKKLNIDPNSLLPKLPSPRDLRPFPTTCSTVYKGHKGRVRTLGVDPRGQWLATGGDDGTVRIWEILTGREIWRVKIGTGQESGGEAVNVLKWRPGREGGILAAAAGEDIYLLVPPVFDAATEIQGRELLAAGWGYAAILSENGVSRKEPPAKWTKPTDRQAEQGVGAIVTVGMPVKQMSWHRRGDYFVTVSPEGTNKSVLIHQLSKHHTQPPFRKSKGLIQAALFHPFKPHLLVATQRYIRIYDLSAQKQIRTLLPGSRWISSFDIHPGGDNLLVGSYDKRLLWHDLDLSSKPYKTMRYHEKAIRSVAYHQGTGMPLFASASDDGTIQVFHGRVVADLMENAVIVPLKVLKGHTVTAGLGVLDVEWHGRECWMFSAGADGTARMWN</sequence>
<dbReference type="InterPro" id="IPR036322">
    <property type="entry name" value="WD40_repeat_dom_sf"/>
</dbReference>
<dbReference type="GO" id="GO:0000463">
    <property type="term" value="P:maturation of LSU-rRNA from tricistronic rRNA transcript (SSU-rRNA, 5.8S rRNA, LSU-rRNA)"/>
    <property type="evidence" value="ECO:0007669"/>
    <property type="project" value="UniProtKB-UniRule"/>
</dbReference>
<dbReference type="PANTHER" id="PTHR17605">
    <property type="entry name" value="RIBOSOME BIOGENESIS PROTEIN BOP1 BLOCK OF PROLIFERATION 1 PROTEIN"/>
    <property type="match status" value="1"/>
</dbReference>
<evidence type="ECO:0000256" key="7">
    <source>
        <dbReference type="PROSITE-ProRule" id="PRU00221"/>
    </source>
</evidence>
<accession>A0A3N4LYE0</accession>
<keyword evidence="2 6" id="KW-0698">rRNA processing</keyword>
<feature type="compositionally biased region" description="Acidic residues" evidence="8">
    <location>
        <begin position="72"/>
        <end position="112"/>
    </location>
</feature>
<evidence type="ECO:0000256" key="4">
    <source>
        <dbReference type="ARBA" id="ARBA00022737"/>
    </source>
</evidence>
<dbReference type="GO" id="GO:0070545">
    <property type="term" value="C:PeBoW complex"/>
    <property type="evidence" value="ECO:0007669"/>
    <property type="project" value="TreeGrafter"/>
</dbReference>
<feature type="repeat" description="WD" evidence="7">
    <location>
        <begin position="456"/>
        <end position="497"/>
    </location>
</feature>
<organism evidence="10 11">
    <name type="scientific">Terfezia boudieri ATCC MYA-4762</name>
    <dbReference type="NCBI Taxonomy" id="1051890"/>
    <lineage>
        <taxon>Eukaryota</taxon>
        <taxon>Fungi</taxon>
        <taxon>Dikarya</taxon>
        <taxon>Ascomycota</taxon>
        <taxon>Pezizomycotina</taxon>
        <taxon>Pezizomycetes</taxon>
        <taxon>Pezizales</taxon>
        <taxon>Pezizaceae</taxon>
        <taxon>Terfezia</taxon>
    </lineage>
</organism>
<evidence type="ECO:0000256" key="2">
    <source>
        <dbReference type="ARBA" id="ARBA00022552"/>
    </source>
</evidence>
<dbReference type="Pfam" id="PF08145">
    <property type="entry name" value="BOP1NT"/>
    <property type="match status" value="1"/>
</dbReference>
<dbReference type="PROSITE" id="PS50082">
    <property type="entry name" value="WD_REPEATS_2"/>
    <property type="match status" value="2"/>
</dbReference>
<dbReference type="GO" id="GO:0030687">
    <property type="term" value="C:preribosome, large subunit precursor"/>
    <property type="evidence" value="ECO:0007669"/>
    <property type="project" value="UniProtKB-UniRule"/>
</dbReference>